<dbReference type="Pfam" id="PF05751">
    <property type="entry name" value="FixH"/>
    <property type="match status" value="1"/>
</dbReference>
<dbReference type="InterPro" id="IPR008620">
    <property type="entry name" value="FixH"/>
</dbReference>
<evidence type="ECO:0000313" key="2">
    <source>
        <dbReference type="EMBL" id="TPH15888.1"/>
    </source>
</evidence>
<keyword evidence="1" id="KW-0472">Membrane</keyword>
<dbReference type="EMBL" id="SAWY01000018">
    <property type="protein sequence ID" value="TPH15888.1"/>
    <property type="molecule type" value="Genomic_DNA"/>
</dbReference>
<dbReference type="RefSeq" id="WP_140602899.1">
    <property type="nucleotide sequence ID" value="NZ_SAWY01000018.1"/>
</dbReference>
<dbReference type="Proteomes" id="UP000315303">
    <property type="component" value="Unassembled WGS sequence"/>
</dbReference>
<dbReference type="AlphaFoldDB" id="A0A502KW37"/>
<proteinExistence type="predicted"/>
<evidence type="ECO:0000313" key="3">
    <source>
        <dbReference type="Proteomes" id="UP000315303"/>
    </source>
</evidence>
<reference evidence="2 3" key="1">
    <citation type="submission" date="2019-01" db="EMBL/GenBank/DDBJ databases">
        <title>Litorilituus lipolytica sp. nov., isolated from intertidal sand of the Yellow Sea in China.</title>
        <authorList>
            <person name="Liu A."/>
        </authorList>
    </citation>
    <scope>NUCLEOTIDE SEQUENCE [LARGE SCALE GENOMIC DNA]</scope>
    <source>
        <strain evidence="2 3">RZ04</strain>
    </source>
</reference>
<keyword evidence="3" id="KW-1185">Reference proteome</keyword>
<accession>A0A502KW37</accession>
<keyword evidence="1" id="KW-0812">Transmembrane</keyword>
<protein>
    <recommendedName>
        <fullName evidence="4">CcoH-like protein</fullName>
    </recommendedName>
</protein>
<sequence length="164" mass="18973">MKSSWYKEPWAWLVFILPFTAVVAGIATYIIANHEPDSLVVGDYYKKGKSINLEVSKVKQAQKLGMRFALQFKNNELVIKPTGIEKIFPLLNVNFFHPTQEGKDFYLALTPDGNGYFRHHFEENIDGKWKVTLTPFENHWKIHNTISLPQHDFIDLIPDPTKAQ</sequence>
<organism evidence="2 3">
    <name type="scientific">Litorilituus lipolyticus</name>
    <dbReference type="NCBI Taxonomy" id="2491017"/>
    <lineage>
        <taxon>Bacteria</taxon>
        <taxon>Pseudomonadati</taxon>
        <taxon>Pseudomonadota</taxon>
        <taxon>Gammaproteobacteria</taxon>
        <taxon>Alteromonadales</taxon>
        <taxon>Colwelliaceae</taxon>
        <taxon>Litorilituus</taxon>
    </lineage>
</organism>
<dbReference type="OrthoDB" id="5295180at2"/>
<feature type="transmembrane region" description="Helical" evidence="1">
    <location>
        <begin position="12"/>
        <end position="32"/>
    </location>
</feature>
<keyword evidence="1" id="KW-1133">Transmembrane helix</keyword>
<name>A0A502KW37_9GAMM</name>
<comment type="caution">
    <text evidence="2">The sequence shown here is derived from an EMBL/GenBank/DDBJ whole genome shotgun (WGS) entry which is preliminary data.</text>
</comment>
<evidence type="ECO:0008006" key="4">
    <source>
        <dbReference type="Google" id="ProtNLM"/>
    </source>
</evidence>
<evidence type="ECO:0000256" key="1">
    <source>
        <dbReference type="SAM" id="Phobius"/>
    </source>
</evidence>
<gene>
    <name evidence="2" type="ORF">EPA86_07930</name>
</gene>